<evidence type="ECO:0000256" key="14">
    <source>
        <dbReference type="RuleBase" id="RU000363"/>
    </source>
</evidence>
<dbReference type="InterPro" id="IPR020904">
    <property type="entry name" value="Sc_DH/Rdtase_CS"/>
</dbReference>
<protein>
    <recommendedName>
        <fullName evidence="6">3-oxoacyl-[acyl-carrier-protein] reductase FabG</fullName>
        <ecNumber evidence="4">1.1.1.304</ecNumber>
    </recommendedName>
    <alternativeName>
        <fullName evidence="10">Acetoin(diacetyl) reductase</fullName>
    </alternativeName>
    <alternativeName>
        <fullName evidence="8 12">Beta-Ketoacyl-acyl carrier protein reductase</fullName>
    </alternativeName>
    <alternativeName>
        <fullName evidence="9">Beta-ketoacyl-ACP reductase</fullName>
    </alternativeName>
    <alternativeName>
        <fullName evidence="5">Diacetyl reductase [(S)-acetoin forming]</fullName>
    </alternativeName>
    <alternativeName>
        <fullName evidence="11">Meso-2,3-butanediol dehydrogenase</fullName>
    </alternativeName>
</protein>
<evidence type="ECO:0000256" key="3">
    <source>
        <dbReference type="ARBA" id="ARBA00006484"/>
    </source>
</evidence>
<dbReference type="EMBL" id="QUMW01000010">
    <property type="protein sequence ID" value="REG24654.1"/>
    <property type="molecule type" value="Genomic_DNA"/>
</dbReference>
<comment type="function">
    <text evidence="2">Catalyzes the irreversible reduction of 2,3-butanediol to (S)-acetoin in the presence of NADH.</text>
</comment>
<evidence type="ECO:0000313" key="16">
    <source>
        <dbReference type="Proteomes" id="UP000257076"/>
    </source>
</evidence>
<dbReference type="GO" id="GO:0052588">
    <property type="term" value="F:diacetyl reductase ((S)-acetoin forming) (NAD+) activity"/>
    <property type="evidence" value="ECO:0007669"/>
    <property type="project" value="UniProtKB-EC"/>
</dbReference>
<dbReference type="PRINTS" id="PR00081">
    <property type="entry name" value="GDHRDH"/>
</dbReference>
<name>A0A3E0AY21_9STAP</name>
<evidence type="ECO:0000313" key="15">
    <source>
        <dbReference type="EMBL" id="REG24654.1"/>
    </source>
</evidence>
<gene>
    <name evidence="15" type="ORF">DFR63_0961</name>
</gene>
<dbReference type="Pfam" id="PF00106">
    <property type="entry name" value="adh_short"/>
    <property type="match status" value="1"/>
</dbReference>
<dbReference type="InterPro" id="IPR002347">
    <property type="entry name" value="SDR_fam"/>
</dbReference>
<dbReference type="AlphaFoldDB" id="A0A3E0AY21"/>
<reference evidence="15 16" key="1">
    <citation type="submission" date="2018-08" db="EMBL/GenBank/DDBJ databases">
        <title>Genomic Encyclopedia of Type Strains, Phase IV (KMG-IV): sequencing the most valuable type-strain genomes for metagenomic binning, comparative biology and taxonomic classification.</title>
        <authorList>
            <person name="Goeker M."/>
        </authorList>
    </citation>
    <scope>NUCLEOTIDE SEQUENCE [LARGE SCALE GENOMIC DNA]</scope>
    <source>
        <strain evidence="15 16">DSM 17274</strain>
    </source>
</reference>
<evidence type="ECO:0000256" key="13">
    <source>
        <dbReference type="ARBA" id="ARBA00047315"/>
    </source>
</evidence>
<evidence type="ECO:0000256" key="5">
    <source>
        <dbReference type="ARBA" id="ARBA00016110"/>
    </source>
</evidence>
<dbReference type="Proteomes" id="UP000257076">
    <property type="component" value="Unassembled WGS sequence"/>
</dbReference>
<dbReference type="GO" id="GO:0008206">
    <property type="term" value="P:bile acid metabolic process"/>
    <property type="evidence" value="ECO:0007669"/>
    <property type="project" value="UniProtKB-ARBA"/>
</dbReference>
<dbReference type="PANTHER" id="PTHR42879:SF2">
    <property type="entry name" value="3-OXOACYL-[ACYL-CARRIER-PROTEIN] REDUCTASE FABG"/>
    <property type="match status" value="1"/>
</dbReference>
<dbReference type="PRINTS" id="PR00080">
    <property type="entry name" value="SDRFAMILY"/>
</dbReference>
<dbReference type="PROSITE" id="PS00061">
    <property type="entry name" value="ADH_SHORT"/>
    <property type="match status" value="1"/>
</dbReference>
<proteinExistence type="inferred from homology"/>
<dbReference type="PANTHER" id="PTHR42879">
    <property type="entry name" value="3-OXOACYL-(ACYL-CARRIER-PROTEIN) REDUCTASE"/>
    <property type="match status" value="1"/>
</dbReference>
<evidence type="ECO:0000256" key="7">
    <source>
        <dbReference type="ARBA" id="ARBA00023002"/>
    </source>
</evidence>
<comment type="caution">
    <text evidence="15">The sequence shown here is derived from an EMBL/GenBank/DDBJ whole genome shotgun (WGS) entry which is preliminary data.</text>
</comment>
<dbReference type="RefSeq" id="WP_115884802.1">
    <property type="nucleotide sequence ID" value="NZ_CBCSHX010000002.1"/>
</dbReference>
<evidence type="ECO:0000256" key="6">
    <source>
        <dbReference type="ARBA" id="ARBA00017650"/>
    </source>
</evidence>
<dbReference type="InterPro" id="IPR050259">
    <property type="entry name" value="SDR"/>
</dbReference>
<dbReference type="SUPFAM" id="SSF51735">
    <property type="entry name" value="NAD(P)-binding Rossmann-fold domains"/>
    <property type="match status" value="1"/>
</dbReference>
<organism evidence="15 16">
    <name type="scientific">Jeotgalicoccus halotolerans</name>
    <dbReference type="NCBI Taxonomy" id="157227"/>
    <lineage>
        <taxon>Bacteria</taxon>
        <taxon>Bacillati</taxon>
        <taxon>Bacillota</taxon>
        <taxon>Bacilli</taxon>
        <taxon>Bacillales</taxon>
        <taxon>Staphylococcaceae</taxon>
        <taxon>Jeotgalicoccus</taxon>
    </lineage>
</organism>
<dbReference type="EC" id="1.1.1.304" evidence="4"/>
<evidence type="ECO:0000256" key="8">
    <source>
        <dbReference type="ARBA" id="ARBA00029743"/>
    </source>
</evidence>
<evidence type="ECO:0000256" key="2">
    <source>
        <dbReference type="ARBA" id="ARBA00003200"/>
    </source>
</evidence>
<evidence type="ECO:0000256" key="10">
    <source>
        <dbReference type="ARBA" id="ARBA00029989"/>
    </source>
</evidence>
<keyword evidence="16" id="KW-1185">Reference proteome</keyword>
<comment type="function">
    <text evidence="1">Catalyzes the NADPH-dependent reduction of beta-ketoacyl-ACP substrates to beta-hydroxyacyl-ACP products, the first reductive step in the elongation cycle of fatty acid biosynthesis.</text>
</comment>
<sequence length="240" mass="25941">MQNLHGKTALITGGSRGIGLKTAEALADNGVNVAIVGRSGDTLKDALLTLEKKDVKAIAVSGDVSVKADVKSIVEEVLNDFGHIDILINNAGIMGNGSFFDDNEDMFRKMIDVNVFGMYYMMKEVLPGMQEQNSGDVVNIASVSGLRSSAGSALYSATKHAVIGLTEGVMREVRKNNIRVQYLTPSAVLTDLIGTPSLEPETMTHPEDIADIIVNQLKIHPRTFVKNSEMWATNPKPRNL</sequence>
<keyword evidence="7" id="KW-0560">Oxidoreductase</keyword>
<accession>A0A3E0AY21</accession>
<evidence type="ECO:0000256" key="11">
    <source>
        <dbReference type="ARBA" id="ARBA00031758"/>
    </source>
</evidence>
<comment type="catalytic activity">
    <reaction evidence="13">
        <text>(S)-acetoin + NAD(+) = diacetyl + NADH + H(+)</text>
        <dbReference type="Rhea" id="RHEA:27286"/>
        <dbReference type="ChEBI" id="CHEBI:15378"/>
        <dbReference type="ChEBI" id="CHEBI:15687"/>
        <dbReference type="ChEBI" id="CHEBI:16583"/>
        <dbReference type="ChEBI" id="CHEBI:57540"/>
        <dbReference type="ChEBI" id="CHEBI:57945"/>
        <dbReference type="EC" id="1.1.1.304"/>
    </reaction>
</comment>
<dbReference type="PIRSF" id="PIRSF000126">
    <property type="entry name" value="11-beta-HSD1"/>
    <property type="match status" value="1"/>
</dbReference>
<dbReference type="InterPro" id="IPR036291">
    <property type="entry name" value="NAD(P)-bd_dom_sf"/>
</dbReference>
<dbReference type="CDD" id="cd05233">
    <property type="entry name" value="SDR_c"/>
    <property type="match status" value="1"/>
</dbReference>
<evidence type="ECO:0000256" key="9">
    <source>
        <dbReference type="ARBA" id="ARBA00029899"/>
    </source>
</evidence>
<evidence type="ECO:0000256" key="1">
    <source>
        <dbReference type="ARBA" id="ARBA00002607"/>
    </source>
</evidence>
<evidence type="ECO:0000256" key="12">
    <source>
        <dbReference type="ARBA" id="ARBA00032683"/>
    </source>
</evidence>
<dbReference type="Gene3D" id="3.40.50.720">
    <property type="entry name" value="NAD(P)-binding Rossmann-like Domain"/>
    <property type="match status" value="1"/>
</dbReference>
<dbReference type="OrthoDB" id="9775296at2"/>
<comment type="similarity">
    <text evidence="3 14">Belongs to the short-chain dehydrogenases/reductases (SDR) family.</text>
</comment>
<evidence type="ECO:0000256" key="4">
    <source>
        <dbReference type="ARBA" id="ARBA00012848"/>
    </source>
</evidence>
<dbReference type="FunFam" id="3.40.50.720:FF:000084">
    <property type="entry name" value="Short-chain dehydrogenase reductase"/>
    <property type="match status" value="1"/>
</dbReference>